<evidence type="ECO:0000256" key="5">
    <source>
        <dbReference type="ARBA" id="ARBA00023136"/>
    </source>
</evidence>
<dbReference type="RefSeq" id="WP_208841700.1">
    <property type="nucleotide sequence ID" value="NZ_CP072131.1"/>
</dbReference>
<dbReference type="PANTHER" id="PTHR43124">
    <property type="entry name" value="PURINE EFFLUX PUMP PBUE"/>
    <property type="match status" value="1"/>
</dbReference>
<evidence type="ECO:0000256" key="2">
    <source>
        <dbReference type="ARBA" id="ARBA00022475"/>
    </source>
</evidence>
<dbReference type="InterPro" id="IPR020846">
    <property type="entry name" value="MFS_dom"/>
</dbReference>
<protein>
    <submittedName>
        <fullName evidence="8">MFS transporter</fullName>
    </submittedName>
</protein>
<keyword evidence="8" id="KW-0614">Plasmid</keyword>
<dbReference type="PROSITE" id="PS50850">
    <property type="entry name" value="MFS"/>
    <property type="match status" value="1"/>
</dbReference>
<name>A0A975HLK0_9GAMM</name>
<dbReference type="Proteomes" id="UP000664904">
    <property type="component" value="Plasmid unnamed1"/>
</dbReference>
<dbReference type="SUPFAM" id="SSF103473">
    <property type="entry name" value="MFS general substrate transporter"/>
    <property type="match status" value="1"/>
</dbReference>
<evidence type="ECO:0000256" key="1">
    <source>
        <dbReference type="ARBA" id="ARBA00004651"/>
    </source>
</evidence>
<dbReference type="GO" id="GO:0005886">
    <property type="term" value="C:plasma membrane"/>
    <property type="evidence" value="ECO:0007669"/>
    <property type="project" value="UniProtKB-SubCell"/>
</dbReference>
<dbReference type="InterPro" id="IPR011701">
    <property type="entry name" value="MFS"/>
</dbReference>
<feature type="transmembrane region" description="Helical" evidence="6">
    <location>
        <begin position="355"/>
        <end position="373"/>
    </location>
</feature>
<evidence type="ECO:0000313" key="8">
    <source>
        <dbReference type="EMBL" id="QTH70105.1"/>
    </source>
</evidence>
<feature type="transmembrane region" description="Helical" evidence="6">
    <location>
        <begin position="197"/>
        <end position="220"/>
    </location>
</feature>
<geneLocation type="plasmid" evidence="8 10">
    <name>unnamed1</name>
</geneLocation>
<dbReference type="GO" id="GO:0022857">
    <property type="term" value="F:transmembrane transporter activity"/>
    <property type="evidence" value="ECO:0007669"/>
    <property type="project" value="InterPro"/>
</dbReference>
<evidence type="ECO:0000313" key="9">
    <source>
        <dbReference type="EMBL" id="QTH73715.1"/>
    </source>
</evidence>
<evidence type="ECO:0000256" key="3">
    <source>
        <dbReference type="ARBA" id="ARBA00022692"/>
    </source>
</evidence>
<dbReference type="PANTHER" id="PTHR43124:SF3">
    <property type="entry name" value="CHLORAMPHENICOL EFFLUX PUMP RV0191"/>
    <property type="match status" value="1"/>
</dbReference>
<feature type="transmembrane region" description="Helical" evidence="6">
    <location>
        <begin position="154"/>
        <end position="176"/>
    </location>
</feature>
<dbReference type="Gene3D" id="1.20.1720.10">
    <property type="entry name" value="Multidrug resistance protein D"/>
    <property type="match status" value="1"/>
</dbReference>
<keyword evidence="4 6" id="KW-1133">Transmembrane helix</keyword>
<dbReference type="EMBL" id="CP072131">
    <property type="protein sequence ID" value="QTH70105.1"/>
    <property type="molecule type" value="Genomic_DNA"/>
</dbReference>
<dbReference type="KEGG" id="pxi:J5O05_00055"/>
<feature type="transmembrane region" description="Helical" evidence="6">
    <location>
        <begin position="93"/>
        <end position="114"/>
    </location>
</feature>
<comment type="subcellular location">
    <subcellularLocation>
        <location evidence="1">Cell membrane</location>
        <topology evidence="1">Multi-pass membrane protein</topology>
    </subcellularLocation>
</comment>
<feature type="transmembrane region" description="Helical" evidence="6">
    <location>
        <begin position="327"/>
        <end position="349"/>
    </location>
</feature>
<geneLocation type="plasmid" evidence="9 10">
    <name>unnamed5</name>
</geneLocation>
<keyword evidence="5 6" id="KW-0472">Membrane</keyword>
<dbReference type="InterPro" id="IPR036259">
    <property type="entry name" value="MFS_trans_sf"/>
</dbReference>
<evidence type="ECO:0000259" key="7">
    <source>
        <dbReference type="PROSITE" id="PS50850"/>
    </source>
</evidence>
<reference evidence="8" key="1">
    <citation type="submission" date="2021-03" db="EMBL/GenBank/DDBJ databases">
        <title>Complete Genome of Pseudoalteromonas xiamenensis STKMTI.2, a new potential marine bacterium producing anti-Vibrio compounds.</title>
        <authorList>
            <person name="Handayani D.P."/>
            <person name="Isnansetyo A."/>
            <person name="Istiqomah I."/>
            <person name="Jumina J."/>
        </authorList>
    </citation>
    <scope>NUCLEOTIDE SEQUENCE</scope>
    <source>
        <strain evidence="8">STKMTI.2</strain>
        <plasmid evidence="8">unnamed1</plasmid>
        <plasmid evidence="9">unnamed5</plasmid>
    </source>
</reference>
<dbReference type="InterPro" id="IPR050189">
    <property type="entry name" value="MFS_Efflux_Transporters"/>
</dbReference>
<dbReference type="AlphaFoldDB" id="A0A975HLK0"/>
<sequence>MWVVLAVFLLSCSQLASQIYIPVLPTLGQSLAISETASQALIASYYITLGMSQLITGPSRDRFGDKPVFIAGQMTLILGTLLCTLSQNATLFFIGRILQGIGAASPLLISRTVLSSKLQGPKLKSAMATMAIASSLTSILTPLISGVLSQWFGWQGMSGVLIGYYVLVTLFGLALLESTTNHANSVHPKFLVKQYRALLNQGPFLYVACIKWIPTFLYLTIQLYLPFFLSHTFGYNDHEIGQAMMIPMLGLLFGSTMAKVLQKRFAYLDLVLWFWPILLLGALLFAHTDAALGYLLAYALVMLVFGVYFPVYMHLIGVVEPNNAGTANALVGAVELLVFTLLALAINRWLLDSPLSVALFIGLCALFVLFAWYQLNTRRITELSTPITEK</sequence>
<evidence type="ECO:0000256" key="6">
    <source>
        <dbReference type="SAM" id="Phobius"/>
    </source>
</evidence>
<evidence type="ECO:0000256" key="4">
    <source>
        <dbReference type="ARBA" id="ARBA00022989"/>
    </source>
</evidence>
<keyword evidence="10" id="KW-1185">Reference proteome</keyword>
<keyword evidence="2" id="KW-1003">Cell membrane</keyword>
<feature type="domain" description="Major facilitator superfamily (MFS) profile" evidence="7">
    <location>
        <begin position="1"/>
        <end position="379"/>
    </location>
</feature>
<gene>
    <name evidence="8" type="ORF">J5O05_00055</name>
    <name evidence="9" type="ORF">J5O05_21520</name>
</gene>
<feature type="transmembrane region" description="Helical" evidence="6">
    <location>
        <begin position="240"/>
        <end position="258"/>
    </location>
</feature>
<evidence type="ECO:0000313" key="10">
    <source>
        <dbReference type="Proteomes" id="UP000664904"/>
    </source>
</evidence>
<feature type="transmembrane region" description="Helical" evidence="6">
    <location>
        <begin position="292"/>
        <end position="315"/>
    </location>
</feature>
<organism evidence="8 10">
    <name type="scientific">Pseudoalteromonas xiamenensis</name>
    <dbReference type="NCBI Taxonomy" id="882626"/>
    <lineage>
        <taxon>Bacteria</taxon>
        <taxon>Pseudomonadati</taxon>
        <taxon>Pseudomonadota</taxon>
        <taxon>Gammaproteobacteria</taxon>
        <taxon>Alteromonadales</taxon>
        <taxon>Pseudoalteromonadaceae</taxon>
        <taxon>Pseudoalteromonas</taxon>
    </lineage>
</organism>
<proteinExistence type="predicted"/>
<keyword evidence="3 6" id="KW-0812">Transmembrane</keyword>
<dbReference type="KEGG" id="pxi:J5O05_21520"/>
<dbReference type="Pfam" id="PF07690">
    <property type="entry name" value="MFS_1"/>
    <property type="match status" value="1"/>
</dbReference>
<feature type="transmembrane region" description="Helical" evidence="6">
    <location>
        <begin position="265"/>
        <end position="286"/>
    </location>
</feature>
<dbReference type="EMBL" id="CP072135">
    <property type="protein sequence ID" value="QTH73715.1"/>
    <property type="molecule type" value="Genomic_DNA"/>
</dbReference>
<accession>A0A975HLK0</accession>
<feature type="transmembrane region" description="Helical" evidence="6">
    <location>
        <begin position="68"/>
        <end position="87"/>
    </location>
</feature>
<dbReference type="Proteomes" id="UP000664904">
    <property type="component" value="Plasmid unnamed5"/>
</dbReference>